<dbReference type="InterPro" id="IPR009145">
    <property type="entry name" value="U2AF_small"/>
</dbReference>
<dbReference type="OrthoDB" id="75923at2759"/>
<evidence type="ECO:0000313" key="8">
    <source>
        <dbReference type="EMBL" id="KYN26957.1"/>
    </source>
</evidence>
<evidence type="ECO:0000256" key="4">
    <source>
        <dbReference type="ARBA" id="ARBA00022833"/>
    </source>
</evidence>
<dbReference type="GO" id="GO:0089701">
    <property type="term" value="C:U2AF complex"/>
    <property type="evidence" value="ECO:0007669"/>
    <property type="project" value="InterPro"/>
</dbReference>
<dbReference type="Gene3D" id="3.30.70.330">
    <property type="match status" value="1"/>
</dbReference>
<dbReference type="GO" id="GO:0000398">
    <property type="term" value="P:mRNA splicing, via spliceosome"/>
    <property type="evidence" value="ECO:0007669"/>
    <property type="project" value="InterPro"/>
</dbReference>
<proteinExistence type="predicted"/>
<dbReference type="AlphaFoldDB" id="A0A195EGC7"/>
<accession>A0A195EGC7</accession>
<evidence type="ECO:0000256" key="3">
    <source>
        <dbReference type="ARBA" id="ARBA00022771"/>
    </source>
</evidence>
<evidence type="ECO:0000256" key="5">
    <source>
        <dbReference type="PROSITE-ProRule" id="PRU00723"/>
    </source>
</evidence>
<keyword evidence="4 5" id="KW-0862">Zinc</keyword>
<dbReference type="InterPro" id="IPR000571">
    <property type="entry name" value="Znf_CCCH"/>
</dbReference>
<evidence type="ECO:0000256" key="6">
    <source>
        <dbReference type="SAM" id="MobiDB-lite"/>
    </source>
</evidence>
<evidence type="ECO:0000256" key="1">
    <source>
        <dbReference type="ARBA" id="ARBA00022723"/>
    </source>
</evidence>
<keyword evidence="2" id="KW-0677">Repeat</keyword>
<sequence>MEECPSTNLIHKERRLIAMEKLYKRMRRFLTELDWLKEEIKKQKKWQLLQKQRKITISSRSRKKYKKREKKNSKKKTKRESLIEEIKKKYEEQPHKSKQLQKDINDYIDGVKTPEGLRRVVDSRSTKKLCPSFELTGVCRHKHKCSKNHRKIFLSNVILITGLYFNFSVEKNPTESNTDVAIEFQNSGTWHYFCKFHDKIITKLKSFGEIKTLKCCWKNKKHWRANLYIQYDTKRAAAKAWKNLKGRCYNDKPLVCKFVNVKSLRSVVCSLTNCPKSNEKCNYLHTSKIPHNKYIKNFQQKKSNLIDDKLNKHRFVLLYLRYIHIKSYI</sequence>
<dbReference type="InterPro" id="IPR035979">
    <property type="entry name" value="RBD_domain_sf"/>
</dbReference>
<dbReference type="GO" id="GO:0003723">
    <property type="term" value="F:RNA binding"/>
    <property type="evidence" value="ECO:0007669"/>
    <property type="project" value="InterPro"/>
</dbReference>
<reference evidence="8 9" key="1">
    <citation type="submission" date="2015-09" db="EMBL/GenBank/DDBJ databases">
        <title>Trachymyrmex cornetzi WGS genome.</title>
        <authorList>
            <person name="Nygaard S."/>
            <person name="Hu H."/>
            <person name="Boomsma J."/>
            <person name="Zhang G."/>
        </authorList>
    </citation>
    <scope>NUCLEOTIDE SEQUENCE [LARGE SCALE GENOMIC DNA]</scope>
    <source>
        <strain evidence="8">Tcor2-1</strain>
        <tissue evidence="8">Whole body</tissue>
    </source>
</reference>
<protein>
    <submittedName>
        <fullName evidence="8">U2 small nuclear ribonucleoprotein auxiliary factor 35 kDa subunit-related protein 2</fullName>
    </submittedName>
</protein>
<dbReference type="PROSITE" id="PS50103">
    <property type="entry name" value="ZF_C3H1"/>
    <property type="match status" value="1"/>
</dbReference>
<dbReference type="EMBL" id="KQ978957">
    <property type="protein sequence ID" value="KYN26957.1"/>
    <property type="molecule type" value="Genomic_DNA"/>
</dbReference>
<dbReference type="PANTHER" id="PTHR12620">
    <property type="entry name" value="U2 SNRNP AUXILIARY FACTOR, SMALL SUBUNIT"/>
    <property type="match status" value="1"/>
</dbReference>
<dbReference type="KEGG" id="tcz:108757567"/>
<organism evidence="8 9">
    <name type="scientific">Trachymyrmex cornetzi</name>
    <dbReference type="NCBI Taxonomy" id="471704"/>
    <lineage>
        <taxon>Eukaryota</taxon>
        <taxon>Metazoa</taxon>
        <taxon>Ecdysozoa</taxon>
        <taxon>Arthropoda</taxon>
        <taxon>Hexapoda</taxon>
        <taxon>Insecta</taxon>
        <taxon>Pterygota</taxon>
        <taxon>Neoptera</taxon>
        <taxon>Endopterygota</taxon>
        <taxon>Hymenoptera</taxon>
        <taxon>Apocrita</taxon>
        <taxon>Aculeata</taxon>
        <taxon>Formicoidea</taxon>
        <taxon>Formicidae</taxon>
        <taxon>Myrmicinae</taxon>
        <taxon>Trachymyrmex</taxon>
    </lineage>
</organism>
<dbReference type="GO" id="GO:1990904">
    <property type="term" value="C:ribonucleoprotein complex"/>
    <property type="evidence" value="ECO:0007669"/>
    <property type="project" value="UniProtKB-KW"/>
</dbReference>
<evidence type="ECO:0000313" key="9">
    <source>
        <dbReference type="Proteomes" id="UP000078492"/>
    </source>
</evidence>
<keyword evidence="1 5" id="KW-0479">Metal-binding</keyword>
<feature type="compositionally biased region" description="Basic residues" evidence="6">
    <location>
        <begin position="60"/>
        <end position="78"/>
    </location>
</feature>
<dbReference type="SUPFAM" id="SSF54928">
    <property type="entry name" value="RNA-binding domain, RBD"/>
    <property type="match status" value="1"/>
</dbReference>
<keyword evidence="3 5" id="KW-0863">Zinc-finger</keyword>
<dbReference type="STRING" id="471704.A0A195EGC7"/>
<feature type="zinc finger region" description="C3H1-type" evidence="5">
    <location>
        <begin position="124"/>
        <end position="152"/>
    </location>
</feature>
<evidence type="ECO:0000259" key="7">
    <source>
        <dbReference type="PROSITE" id="PS50103"/>
    </source>
</evidence>
<dbReference type="Proteomes" id="UP000078492">
    <property type="component" value="Unassembled WGS sequence"/>
</dbReference>
<keyword evidence="8" id="KW-0687">Ribonucleoprotein</keyword>
<feature type="domain" description="C3H1-type" evidence="7">
    <location>
        <begin position="124"/>
        <end position="152"/>
    </location>
</feature>
<name>A0A195EGC7_9HYME</name>
<dbReference type="InterPro" id="IPR012677">
    <property type="entry name" value="Nucleotide-bd_a/b_plait_sf"/>
</dbReference>
<keyword evidence="9" id="KW-1185">Reference proteome</keyword>
<dbReference type="PRINTS" id="PR01848">
    <property type="entry name" value="U2AUXFACTOR"/>
</dbReference>
<evidence type="ECO:0000256" key="2">
    <source>
        <dbReference type="ARBA" id="ARBA00022737"/>
    </source>
</evidence>
<gene>
    <name evidence="8" type="ORF">ALC57_03298</name>
</gene>
<dbReference type="GO" id="GO:0008270">
    <property type="term" value="F:zinc ion binding"/>
    <property type="evidence" value="ECO:0007669"/>
    <property type="project" value="UniProtKB-KW"/>
</dbReference>
<feature type="region of interest" description="Disordered" evidence="6">
    <location>
        <begin position="57"/>
        <end position="80"/>
    </location>
</feature>